<dbReference type="Proteomes" id="UP001209755">
    <property type="component" value="Unassembled WGS sequence"/>
</dbReference>
<keyword evidence="6" id="KW-0472">Membrane</keyword>
<keyword evidence="4" id="KW-0812">Transmembrane</keyword>
<keyword evidence="9" id="KW-1185">Reference proteome</keyword>
<dbReference type="InterPro" id="IPR051539">
    <property type="entry name" value="T4SS-coupling_protein"/>
</dbReference>
<dbReference type="EMBL" id="JAOQNS010000009">
    <property type="protein sequence ID" value="MCW2308834.1"/>
    <property type="molecule type" value="Genomic_DNA"/>
</dbReference>
<keyword evidence="5" id="KW-1133">Transmembrane helix</keyword>
<reference evidence="9" key="1">
    <citation type="submission" date="2023-07" db="EMBL/GenBank/DDBJ databases">
        <title>Genome sequencing of Purple Non-Sulfur Bacteria from various extreme environments.</title>
        <authorList>
            <person name="Mayer M."/>
        </authorList>
    </citation>
    <scope>NUCLEOTIDE SEQUENCE [LARGE SCALE GENOMIC DNA]</scope>
    <source>
        <strain evidence="9">DSM 17935</strain>
    </source>
</reference>
<dbReference type="SUPFAM" id="SSF52540">
    <property type="entry name" value="P-loop containing nucleoside triphosphate hydrolases"/>
    <property type="match status" value="1"/>
</dbReference>
<evidence type="ECO:0000256" key="4">
    <source>
        <dbReference type="ARBA" id="ARBA00022692"/>
    </source>
</evidence>
<proteinExistence type="inferred from homology"/>
<dbReference type="PANTHER" id="PTHR37937">
    <property type="entry name" value="CONJUGATIVE TRANSFER: DNA TRANSPORT"/>
    <property type="match status" value="1"/>
</dbReference>
<dbReference type="InterPro" id="IPR027417">
    <property type="entry name" value="P-loop_NTPase"/>
</dbReference>
<evidence type="ECO:0000256" key="3">
    <source>
        <dbReference type="ARBA" id="ARBA00022475"/>
    </source>
</evidence>
<dbReference type="CDD" id="cd01127">
    <property type="entry name" value="TrwB_TraG_TraD_VirD4"/>
    <property type="match status" value="1"/>
</dbReference>
<evidence type="ECO:0000256" key="2">
    <source>
        <dbReference type="ARBA" id="ARBA00008806"/>
    </source>
</evidence>
<dbReference type="Pfam" id="PF02534">
    <property type="entry name" value="T4SS-DNA_transf"/>
    <property type="match status" value="1"/>
</dbReference>
<keyword evidence="3" id="KW-1003">Cell membrane</keyword>
<feature type="compositionally biased region" description="Basic and acidic residues" evidence="7">
    <location>
        <begin position="460"/>
        <end position="469"/>
    </location>
</feature>
<evidence type="ECO:0000256" key="1">
    <source>
        <dbReference type="ARBA" id="ARBA00004651"/>
    </source>
</evidence>
<evidence type="ECO:0000313" key="8">
    <source>
        <dbReference type="EMBL" id="MCW2308834.1"/>
    </source>
</evidence>
<dbReference type="InterPro" id="IPR003688">
    <property type="entry name" value="TraG/VirD4"/>
</dbReference>
<protein>
    <submittedName>
        <fullName evidence="8">Type IV secretion system protein VirD4</fullName>
    </submittedName>
</protein>
<evidence type="ECO:0000256" key="7">
    <source>
        <dbReference type="SAM" id="MobiDB-lite"/>
    </source>
</evidence>
<feature type="region of interest" description="Disordered" evidence="7">
    <location>
        <begin position="443"/>
        <end position="469"/>
    </location>
</feature>
<dbReference type="RefSeq" id="WP_264602433.1">
    <property type="nucleotide sequence ID" value="NZ_JAOQNS010000009.1"/>
</dbReference>
<comment type="subcellular location">
    <subcellularLocation>
        <location evidence="1">Cell membrane</location>
        <topology evidence="1">Multi-pass membrane protein</topology>
    </subcellularLocation>
</comment>
<evidence type="ECO:0000313" key="9">
    <source>
        <dbReference type="Proteomes" id="UP001209755"/>
    </source>
</evidence>
<evidence type="ECO:0000256" key="5">
    <source>
        <dbReference type="ARBA" id="ARBA00022989"/>
    </source>
</evidence>
<evidence type="ECO:0000256" key="6">
    <source>
        <dbReference type="ARBA" id="ARBA00023136"/>
    </source>
</evidence>
<dbReference type="PANTHER" id="PTHR37937:SF1">
    <property type="entry name" value="CONJUGATIVE TRANSFER: DNA TRANSPORT"/>
    <property type="match status" value="1"/>
</dbReference>
<name>A0ABT3HER3_9HYPH</name>
<sequence length="469" mass="51040">MAQIVRRIIGVSHDGQPIYAPKHAHSLLLSAAGGGKTTCGAVPWLQSLIADHARAIVIADSKEGEIAAQCAEMCVMHGRKVAIVDDFGVIGHDNPHRISLNRFGAVIASHVKENGELIFSAENATQALIEEPPRDQRNAYWMDCPRTLIEFALSTLLVRNPRLGTPGGVWSLLSDPEMLLAMARIEAEEGDEALQALARDVIGMGANEEHFPQHRTAALKSVRIYGAGSALHTVGVAATHSHERLLREKFVIFLAGPVRHMERLGADYALQLQSFMEVVLSGNAPPVSFILDEFTNAPLKALISQLTTMRGYGGTCHLIAQSRSEIERKYGDKETATIDENAVIKQWFGFSSIKEAEHVSRAMGEALAVSRSIGVNSDRDAFSGTINISKERLFTPDELMRLPADDQIIHVKDVGWIHAKKIGQHQIAPYCFDLQQNPLEGGVLTPDPKITLDPTPQNTDPKDGGGDAS</sequence>
<accession>A0ABT3HER3</accession>
<comment type="similarity">
    <text evidence="2">Belongs to the VirD4/TraG family.</text>
</comment>
<organism evidence="8 9">
    <name type="scientific">Rhodobium gokarnense</name>
    <dbReference type="NCBI Taxonomy" id="364296"/>
    <lineage>
        <taxon>Bacteria</taxon>
        <taxon>Pseudomonadati</taxon>
        <taxon>Pseudomonadota</taxon>
        <taxon>Alphaproteobacteria</taxon>
        <taxon>Hyphomicrobiales</taxon>
        <taxon>Rhodobiaceae</taxon>
        <taxon>Rhodobium</taxon>
    </lineage>
</organism>
<dbReference type="Gene3D" id="3.40.50.300">
    <property type="entry name" value="P-loop containing nucleotide triphosphate hydrolases"/>
    <property type="match status" value="1"/>
</dbReference>
<gene>
    <name evidence="8" type="ORF">M2319_003183</name>
</gene>
<comment type="caution">
    <text evidence="8">The sequence shown here is derived from an EMBL/GenBank/DDBJ whole genome shotgun (WGS) entry which is preliminary data.</text>
</comment>